<dbReference type="InterPro" id="IPR036390">
    <property type="entry name" value="WH_DNA-bd_sf"/>
</dbReference>
<comment type="caution">
    <text evidence="5">The sequence shown here is derived from an EMBL/GenBank/DDBJ whole genome shotgun (WGS) entry which is preliminary data.</text>
</comment>
<dbReference type="Gene3D" id="3.30.450.40">
    <property type="match status" value="1"/>
</dbReference>
<evidence type="ECO:0000256" key="3">
    <source>
        <dbReference type="ARBA" id="ARBA00023163"/>
    </source>
</evidence>
<evidence type="ECO:0000259" key="4">
    <source>
        <dbReference type="PROSITE" id="PS51078"/>
    </source>
</evidence>
<dbReference type="InterPro" id="IPR050707">
    <property type="entry name" value="HTH_MetabolicPath_Reg"/>
</dbReference>
<feature type="domain" description="IclR-ED" evidence="4">
    <location>
        <begin position="72"/>
        <end position="251"/>
    </location>
</feature>
<dbReference type="Pfam" id="PF01614">
    <property type="entry name" value="IclR_C"/>
    <property type="match status" value="1"/>
</dbReference>
<keyword evidence="2" id="KW-0238">DNA-binding</keyword>
<dbReference type="EMBL" id="WBKB01000006">
    <property type="protein sequence ID" value="KAB1642316.1"/>
    <property type="molecule type" value="Genomic_DNA"/>
</dbReference>
<evidence type="ECO:0000313" key="5">
    <source>
        <dbReference type="EMBL" id="KAB1642316.1"/>
    </source>
</evidence>
<dbReference type="InterPro" id="IPR029016">
    <property type="entry name" value="GAF-like_dom_sf"/>
</dbReference>
<reference evidence="5 6" key="1">
    <citation type="submission" date="2019-09" db="EMBL/GenBank/DDBJ databases">
        <title>Phylogeny of genus Pseudoclavibacter and closely related genus.</title>
        <authorList>
            <person name="Li Y."/>
        </authorList>
    </citation>
    <scope>NUCLEOTIDE SEQUENCE [LARGE SCALE GENOMIC DNA]</scope>
    <source>
        <strain evidence="5 6">KCTC 13959</strain>
    </source>
</reference>
<evidence type="ECO:0000256" key="2">
    <source>
        <dbReference type="ARBA" id="ARBA00023125"/>
    </source>
</evidence>
<gene>
    <name evidence="5" type="ORF">F8O05_10885</name>
</gene>
<dbReference type="SUPFAM" id="SSF46785">
    <property type="entry name" value="Winged helix' DNA-binding domain"/>
    <property type="match status" value="1"/>
</dbReference>
<protein>
    <submittedName>
        <fullName evidence="5">IclR family transcriptional regulator</fullName>
    </submittedName>
</protein>
<dbReference type="SUPFAM" id="SSF55781">
    <property type="entry name" value="GAF domain-like"/>
    <property type="match status" value="1"/>
</dbReference>
<accession>A0A7J5BC57</accession>
<dbReference type="InterPro" id="IPR005471">
    <property type="entry name" value="Tscrpt_reg_IclR_N"/>
</dbReference>
<dbReference type="GO" id="GO:0003700">
    <property type="term" value="F:DNA-binding transcription factor activity"/>
    <property type="evidence" value="ECO:0007669"/>
    <property type="project" value="TreeGrafter"/>
</dbReference>
<dbReference type="PANTHER" id="PTHR30136:SF24">
    <property type="entry name" value="HTH-TYPE TRANSCRIPTIONAL REPRESSOR ALLR"/>
    <property type="match status" value="1"/>
</dbReference>
<name>A0A7J5BC57_9MICO</name>
<dbReference type="PROSITE" id="PS51078">
    <property type="entry name" value="ICLR_ED"/>
    <property type="match status" value="1"/>
</dbReference>
<keyword evidence="6" id="KW-1185">Reference proteome</keyword>
<proteinExistence type="predicted"/>
<dbReference type="OrthoDB" id="4068713at2"/>
<dbReference type="InterPro" id="IPR036388">
    <property type="entry name" value="WH-like_DNA-bd_sf"/>
</dbReference>
<dbReference type="AlphaFoldDB" id="A0A7J5BC57"/>
<organism evidence="5 6">
    <name type="scientific">Gulosibacter chungangensis</name>
    <dbReference type="NCBI Taxonomy" id="979746"/>
    <lineage>
        <taxon>Bacteria</taxon>
        <taxon>Bacillati</taxon>
        <taxon>Actinomycetota</taxon>
        <taxon>Actinomycetes</taxon>
        <taxon>Micrococcales</taxon>
        <taxon>Microbacteriaceae</taxon>
        <taxon>Gulosibacter</taxon>
    </lineage>
</organism>
<keyword evidence="1" id="KW-0805">Transcription regulation</keyword>
<keyword evidence="3" id="KW-0804">Transcription</keyword>
<dbReference type="SMART" id="SM00346">
    <property type="entry name" value="HTH_ICLR"/>
    <property type="match status" value="1"/>
</dbReference>
<dbReference type="RefSeq" id="WP_158052771.1">
    <property type="nucleotide sequence ID" value="NZ_WBKB01000006.1"/>
</dbReference>
<evidence type="ECO:0000313" key="6">
    <source>
        <dbReference type="Proteomes" id="UP000433493"/>
    </source>
</evidence>
<sequence>MNRTPAESGHVARTIGALEMLAQQTHSVVSLAEGLEVHPRTVKRMLEALVQLQYVGVVGNDHGQPLYRATLKLTTLSERLLHDSDLIQISAPYVAKLRDVTGEAAHLSMGSRDGVSHVLQEGGESLVIAKPRAGEYVPFYATAVGKALLAFQDEYWEYLPEHFVPFTRHTVTSRAQLQEKLLEVRRTGISQDALENSLELRCLAAPICDATGVIAALGISAPSSRFTLDLVPHRSQQVLGIATELSAHLGGDLPALISGSGHASEYLDHQQ</sequence>
<dbReference type="Gene3D" id="1.10.10.10">
    <property type="entry name" value="Winged helix-like DNA-binding domain superfamily/Winged helix DNA-binding domain"/>
    <property type="match status" value="1"/>
</dbReference>
<dbReference type="Proteomes" id="UP000433493">
    <property type="component" value="Unassembled WGS sequence"/>
</dbReference>
<dbReference type="PANTHER" id="PTHR30136">
    <property type="entry name" value="HELIX-TURN-HELIX TRANSCRIPTIONAL REGULATOR, ICLR FAMILY"/>
    <property type="match status" value="1"/>
</dbReference>
<dbReference type="InterPro" id="IPR014757">
    <property type="entry name" value="Tscrpt_reg_IclR_C"/>
</dbReference>
<evidence type="ECO:0000256" key="1">
    <source>
        <dbReference type="ARBA" id="ARBA00023015"/>
    </source>
</evidence>
<dbReference type="GO" id="GO:0003677">
    <property type="term" value="F:DNA binding"/>
    <property type="evidence" value="ECO:0007669"/>
    <property type="project" value="UniProtKB-KW"/>
</dbReference>
<dbReference type="GO" id="GO:0045892">
    <property type="term" value="P:negative regulation of DNA-templated transcription"/>
    <property type="evidence" value="ECO:0007669"/>
    <property type="project" value="TreeGrafter"/>
</dbReference>